<name>A0ABZ0CJ25_9SPIR</name>
<evidence type="ECO:0000313" key="4">
    <source>
        <dbReference type="Proteomes" id="UP001301963"/>
    </source>
</evidence>
<feature type="compositionally biased region" description="Basic residues" evidence="1">
    <location>
        <begin position="47"/>
        <end position="57"/>
    </location>
</feature>
<feature type="compositionally biased region" description="Basic and acidic residues" evidence="1">
    <location>
        <begin position="25"/>
        <end position="35"/>
    </location>
</feature>
<keyword evidence="3" id="KW-0614">Plasmid</keyword>
<dbReference type="PROSITE" id="PS51257">
    <property type="entry name" value="PROKAR_LIPOPROTEIN"/>
    <property type="match status" value="1"/>
</dbReference>
<feature type="region of interest" description="Disordered" evidence="1">
    <location>
        <begin position="25"/>
        <end position="79"/>
    </location>
</feature>
<proteinExistence type="predicted"/>
<feature type="compositionally biased region" description="Low complexity" evidence="1">
    <location>
        <begin position="58"/>
        <end position="79"/>
    </location>
</feature>
<keyword evidence="4" id="KW-1185">Reference proteome</keyword>
<sequence length="79" mass="9023">MTKLMYSVFLGLILFVACETTNLSDEMKNSHDSDLKVTTPMPDKSMRSMKKPMKSMKKSMNSNKKSMNSMNKSMNSMDK</sequence>
<protein>
    <submittedName>
        <fullName evidence="3">Lp6.6 family lipoprotein</fullName>
    </submittedName>
</protein>
<geneLocation type="plasmid" evidence="3 4">
    <name>lp54</name>
</geneLocation>
<feature type="chain" id="PRO_5045112414" evidence="2">
    <location>
        <begin position="20"/>
        <end position="79"/>
    </location>
</feature>
<dbReference type="Proteomes" id="UP001301963">
    <property type="component" value="Plasmid lp54"/>
</dbReference>
<gene>
    <name evidence="3" type="ORF">QIA44_04890</name>
</gene>
<evidence type="ECO:0000256" key="2">
    <source>
        <dbReference type="SAM" id="SignalP"/>
    </source>
</evidence>
<dbReference type="EMBL" id="CP132471">
    <property type="protein sequence ID" value="WNY69169.1"/>
    <property type="molecule type" value="Genomic_DNA"/>
</dbReference>
<evidence type="ECO:0000256" key="1">
    <source>
        <dbReference type="SAM" id="MobiDB-lite"/>
    </source>
</evidence>
<dbReference type="RefSeq" id="WP_301394662.1">
    <property type="nucleotide sequence ID" value="NZ_CP124049.1"/>
</dbReference>
<dbReference type="NCBIfam" id="NF033515">
    <property type="entry name" value="lipo_6_6_Borrel"/>
    <property type="match status" value="1"/>
</dbReference>
<keyword evidence="2" id="KW-0732">Signal</keyword>
<evidence type="ECO:0000313" key="3">
    <source>
        <dbReference type="EMBL" id="WNY69169.1"/>
    </source>
</evidence>
<reference evidence="3" key="1">
    <citation type="submission" date="2023-07" db="EMBL/GenBank/DDBJ databases">
        <title>Genome sequencing of multiple Borrelia sensu lato isolates.</title>
        <authorList>
            <person name="Mongodin E.F."/>
            <person name="Rudenko N."/>
            <person name="Fraser C.M."/>
            <person name="Schutzer S."/>
            <person name="Luft B."/>
            <person name="Morgan R."/>
            <person name="Chastens S."/>
            <person name="Qiu W."/>
        </authorList>
    </citation>
    <scope>NUCLEOTIDE SEQUENCE [LARGE SCALE GENOMIC DNA]</scope>
    <source>
        <strain evidence="3">PotiB3</strain>
    </source>
</reference>
<accession>A0ABZ0CJ25</accession>
<feature type="signal peptide" evidence="2">
    <location>
        <begin position="1"/>
        <end position="19"/>
    </location>
</feature>
<keyword evidence="3" id="KW-0449">Lipoprotein</keyword>
<organism evidence="3 4">
    <name type="scientific">Borreliella lusitaniae</name>
    <dbReference type="NCBI Taxonomy" id="100177"/>
    <lineage>
        <taxon>Bacteria</taxon>
        <taxon>Pseudomonadati</taxon>
        <taxon>Spirochaetota</taxon>
        <taxon>Spirochaetia</taxon>
        <taxon>Spirochaetales</taxon>
        <taxon>Borreliaceae</taxon>
        <taxon>Borreliella</taxon>
    </lineage>
</organism>